<evidence type="ECO:0000313" key="1">
    <source>
        <dbReference type="EMBL" id="MED6211602.1"/>
    </source>
</evidence>
<dbReference type="EMBL" id="JASCZI010242614">
    <property type="protein sequence ID" value="MED6211602.1"/>
    <property type="molecule type" value="Genomic_DNA"/>
</dbReference>
<sequence>IIRRTTLPPPPAPSSRVPVPLTILPSSSRCLATVFFSLPLRRHRFSYCRCATAPRLVVRSFPACLAACSLSLISQTTGNPSPTTGNPSPSLVLAVSYIYMVPVTFESIRCT</sequence>
<dbReference type="Proteomes" id="UP001341840">
    <property type="component" value="Unassembled WGS sequence"/>
</dbReference>
<gene>
    <name evidence="1" type="ORF">PIB30_075370</name>
</gene>
<feature type="non-terminal residue" evidence="1">
    <location>
        <position position="1"/>
    </location>
</feature>
<name>A0ABU6YMG5_9FABA</name>
<keyword evidence="2" id="KW-1185">Reference proteome</keyword>
<accession>A0ABU6YMG5</accession>
<evidence type="ECO:0000313" key="2">
    <source>
        <dbReference type="Proteomes" id="UP001341840"/>
    </source>
</evidence>
<proteinExistence type="predicted"/>
<comment type="caution">
    <text evidence="1">The sequence shown here is derived from an EMBL/GenBank/DDBJ whole genome shotgun (WGS) entry which is preliminary data.</text>
</comment>
<organism evidence="1 2">
    <name type="scientific">Stylosanthes scabra</name>
    <dbReference type="NCBI Taxonomy" id="79078"/>
    <lineage>
        <taxon>Eukaryota</taxon>
        <taxon>Viridiplantae</taxon>
        <taxon>Streptophyta</taxon>
        <taxon>Embryophyta</taxon>
        <taxon>Tracheophyta</taxon>
        <taxon>Spermatophyta</taxon>
        <taxon>Magnoliopsida</taxon>
        <taxon>eudicotyledons</taxon>
        <taxon>Gunneridae</taxon>
        <taxon>Pentapetalae</taxon>
        <taxon>rosids</taxon>
        <taxon>fabids</taxon>
        <taxon>Fabales</taxon>
        <taxon>Fabaceae</taxon>
        <taxon>Papilionoideae</taxon>
        <taxon>50 kb inversion clade</taxon>
        <taxon>dalbergioids sensu lato</taxon>
        <taxon>Dalbergieae</taxon>
        <taxon>Pterocarpus clade</taxon>
        <taxon>Stylosanthes</taxon>
    </lineage>
</organism>
<protein>
    <submittedName>
        <fullName evidence="1">Uncharacterized protein</fullName>
    </submittedName>
</protein>
<reference evidence="1 2" key="1">
    <citation type="journal article" date="2023" name="Plants (Basel)">
        <title>Bridging the Gap: Combining Genomics and Transcriptomics Approaches to Understand Stylosanthes scabra, an Orphan Legume from the Brazilian Caatinga.</title>
        <authorList>
            <person name="Ferreira-Neto J.R.C."/>
            <person name="da Silva M.D."/>
            <person name="Binneck E."/>
            <person name="de Melo N.F."/>
            <person name="da Silva R.H."/>
            <person name="de Melo A.L.T.M."/>
            <person name="Pandolfi V."/>
            <person name="Bustamante F.O."/>
            <person name="Brasileiro-Vidal A.C."/>
            <person name="Benko-Iseppon A.M."/>
        </authorList>
    </citation>
    <scope>NUCLEOTIDE SEQUENCE [LARGE SCALE GENOMIC DNA]</scope>
    <source>
        <tissue evidence="1">Leaves</tissue>
    </source>
</reference>